<dbReference type="AlphaFoldDB" id="A0A3B3D577"/>
<organism evidence="2 3">
    <name type="scientific">Oryzias melastigma</name>
    <name type="common">Marine medaka</name>
    <dbReference type="NCBI Taxonomy" id="30732"/>
    <lineage>
        <taxon>Eukaryota</taxon>
        <taxon>Metazoa</taxon>
        <taxon>Chordata</taxon>
        <taxon>Craniata</taxon>
        <taxon>Vertebrata</taxon>
        <taxon>Euteleostomi</taxon>
        <taxon>Actinopterygii</taxon>
        <taxon>Neopterygii</taxon>
        <taxon>Teleostei</taxon>
        <taxon>Neoteleostei</taxon>
        <taxon>Acanthomorphata</taxon>
        <taxon>Ovalentaria</taxon>
        <taxon>Atherinomorphae</taxon>
        <taxon>Beloniformes</taxon>
        <taxon>Adrianichthyidae</taxon>
        <taxon>Oryziinae</taxon>
        <taxon>Oryzias</taxon>
    </lineage>
</organism>
<evidence type="ECO:0000313" key="2">
    <source>
        <dbReference type="Ensembl" id="ENSOMEP00000025317.1"/>
    </source>
</evidence>
<dbReference type="PaxDb" id="30732-ENSOMEP00000025317"/>
<keyword evidence="1" id="KW-0472">Membrane</keyword>
<protein>
    <submittedName>
        <fullName evidence="2">Uncharacterized protein</fullName>
    </submittedName>
</protein>
<name>A0A3B3D577_ORYME</name>
<dbReference type="Ensembl" id="ENSOMET00000007432.1">
    <property type="protein sequence ID" value="ENSOMEP00000025317.1"/>
    <property type="gene ID" value="ENSOMEG00000006465.1"/>
</dbReference>
<evidence type="ECO:0000256" key="1">
    <source>
        <dbReference type="SAM" id="Phobius"/>
    </source>
</evidence>
<feature type="transmembrane region" description="Helical" evidence="1">
    <location>
        <begin position="73"/>
        <end position="91"/>
    </location>
</feature>
<evidence type="ECO:0000313" key="3">
    <source>
        <dbReference type="Proteomes" id="UP000261560"/>
    </source>
</evidence>
<accession>A0A3B3D577</accession>
<reference evidence="2" key="1">
    <citation type="submission" date="2025-08" db="UniProtKB">
        <authorList>
            <consortium name="Ensembl"/>
        </authorList>
    </citation>
    <scope>IDENTIFICATION</scope>
</reference>
<feature type="transmembrane region" description="Helical" evidence="1">
    <location>
        <begin position="36"/>
        <end position="52"/>
    </location>
</feature>
<proteinExistence type="predicted"/>
<reference evidence="2" key="2">
    <citation type="submission" date="2025-09" db="UniProtKB">
        <authorList>
            <consortium name="Ensembl"/>
        </authorList>
    </citation>
    <scope>IDENTIFICATION</scope>
</reference>
<dbReference type="Proteomes" id="UP000261560">
    <property type="component" value="Unplaced"/>
</dbReference>
<keyword evidence="3" id="KW-1185">Reference proteome</keyword>
<keyword evidence="1" id="KW-1133">Transmembrane helix</keyword>
<sequence length="170" mass="19479">MTVALFYFALFIHHTLKVRRAKASVRLFASTLTPSATSVSSAWVIVLSLFFFQRMCVRRMCQKGLCIHIHTCVYIYIHVYICMYTFTYIYIHTHLLGTSLCPLVVALHTHTHSQNEGKSCRLGLKRNPCDGCRAELLPHALRLNQIKVQVLKSHAHWLYLKTGQSKTSSI</sequence>
<keyword evidence="1" id="KW-0812">Transmembrane</keyword>